<dbReference type="Gene3D" id="3.10.28.20">
    <property type="entry name" value="Acetamidase/Formamidase-like domains"/>
    <property type="match status" value="1"/>
</dbReference>
<keyword evidence="1" id="KW-0378">Hydrolase</keyword>
<sequence>MDFQLCNNSIFKFSSKNAPALKINSGDVVEIHTYDCFSNQLQTPEDTLDAMDWERINPATGPIYIEEAKEGDVLKVTIEEINLNNQGVMVAGEGSGILGHMLKGMESKIIPIKDNEGIFDEQLSIPLNPMIGVIGVAPSKEEINSGTPGPHGGNMDNLMITTGATIYFPVFTDGALFALGDLHAAMGDGEIGVTGIEIAGSVKVKLEVVKGLKLNNPVLENKESFTTIASEINLEEAVNQATIDMAEILKERMPMGLHKIAMLMSAVGHTEICQVVDPLKTARFVMPKWVLETYDFKF</sequence>
<name>A0A645BSE8_9ZZZZ</name>
<organism evidence="1">
    <name type="scientific">bioreactor metagenome</name>
    <dbReference type="NCBI Taxonomy" id="1076179"/>
    <lineage>
        <taxon>unclassified sequences</taxon>
        <taxon>metagenomes</taxon>
        <taxon>ecological metagenomes</taxon>
    </lineage>
</organism>
<dbReference type="InterPro" id="IPR004304">
    <property type="entry name" value="FmdA_AmdA"/>
</dbReference>
<dbReference type="Gene3D" id="2.60.120.580">
    <property type="entry name" value="Acetamidase/Formamidase-like domains"/>
    <property type="match status" value="1"/>
</dbReference>
<dbReference type="PANTHER" id="PTHR31891:SF1">
    <property type="entry name" value="FORMAMIDASE C869.04-RELATED"/>
    <property type="match status" value="1"/>
</dbReference>
<dbReference type="EMBL" id="VSSQ01022156">
    <property type="protein sequence ID" value="MPM68255.1"/>
    <property type="molecule type" value="Genomic_DNA"/>
</dbReference>
<dbReference type="EC" id="3.5.1.49" evidence="1"/>
<dbReference type="PANTHER" id="PTHR31891">
    <property type="entry name" value="FORMAMIDASE C869.04-RELATED"/>
    <property type="match status" value="1"/>
</dbReference>
<dbReference type="SUPFAM" id="SSF141130">
    <property type="entry name" value="Acetamidase/Formamidase-like"/>
    <property type="match status" value="1"/>
</dbReference>
<dbReference type="Gene3D" id="2.40.10.120">
    <property type="match status" value="1"/>
</dbReference>
<gene>
    <name evidence="1" type="primary">fmdA_1</name>
    <name evidence="1" type="ORF">SDC9_115186</name>
</gene>
<proteinExistence type="predicted"/>
<dbReference type="GO" id="GO:0004328">
    <property type="term" value="F:formamidase activity"/>
    <property type="evidence" value="ECO:0007669"/>
    <property type="project" value="UniProtKB-EC"/>
</dbReference>
<protein>
    <submittedName>
        <fullName evidence="1">Formamidase</fullName>
        <ecNumber evidence="1">3.5.1.49</ecNumber>
    </submittedName>
</protein>
<accession>A0A645BSE8</accession>
<dbReference type="Pfam" id="PF03069">
    <property type="entry name" value="FmdA_AmdA"/>
    <property type="match status" value="2"/>
</dbReference>
<dbReference type="AlphaFoldDB" id="A0A645BSE8"/>
<evidence type="ECO:0000313" key="1">
    <source>
        <dbReference type="EMBL" id="MPM68255.1"/>
    </source>
</evidence>
<reference evidence="1" key="1">
    <citation type="submission" date="2019-08" db="EMBL/GenBank/DDBJ databases">
        <authorList>
            <person name="Kucharzyk K."/>
            <person name="Murdoch R.W."/>
            <person name="Higgins S."/>
            <person name="Loffler F."/>
        </authorList>
    </citation>
    <scope>NUCLEOTIDE SEQUENCE</scope>
</reference>
<comment type="caution">
    <text evidence="1">The sequence shown here is derived from an EMBL/GenBank/DDBJ whole genome shotgun (WGS) entry which is preliminary data.</text>
</comment>